<evidence type="ECO:0000313" key="1">
    <source>
        <dbReference type="EMBL" id="MFC6082015.1"/>
    </source>
</evidence>
<protein>
    <submittedName>
        <fullName evidence="1">Nitroreductase/quinone reductase family protein</fullName>
    </submittedName>
</protein>
<dbReference type="RefSeq" id="WP_380751136.1">
    <property type="nucleotide sequence ID" value="NZ_JBHSRF010000013.1"/>
</dbReference>
<dbReference type="Proteomes" id="UP001596137">
    <property type="component" value="Unassembled WGS sequence"/>
</dbReference>
<gene>
    <name evidence="1" type="ORF">ACFP1K_12670</name>
</gene>
<dbReference type="InterPro" id="IPR004378">
    <property type="entry name" value="F420H2_quin_Rdtase"/>
</dbReference>
<reference evidence="2" key="1">
    <citation type="journal article" date="2019" name="Int. J. Syst. Evol. Microbiol.">
        <title>The Global Catalogue of Microorganisms (GCM) 10K type strain sequencing project: providing services to taxonomists for standard genome sequencing and annotation.</title>
        <authorList>
            <consortium name="The Broad Institute Genomics Platform"/>
            <consortium name="The Broad Institute Genome Sequencing Center for Infectious Disease"/>
            <person name="Wu L."/>
            <person name="Ma J."/>
        </authorList>
    </citation>
    <scope>NUCLEOTIDE SEQUENCE [LARGE SCALE GENOMIC DNA]</scope>
    <source>
        <strain evidence="2">JCM 30346</strain>
    </source>
</reference>
<name>A0ABW1NFH1_9ACTN</name>
<evidence type="ECO:0000313" key="2">
    <source>
        <dbReference type="Proteomes" id="UP001596137"/>
    </source>
</evidence>
<dbReference type="Pfam" id="PF04075">
    <property type="entry name" value="F420H2_quin_red"/>
    <property type="match status" value="1"/>
</dbReference>
<sequence length="152" mass="17122">MGPTDHQPRGWLRRTPRAPLWLYRHGLGWMLGERFLYLVTRGRATGLARETTLEVVHLDRSAGTVYVLSGRDGGGDWYRNLQAAPALEIRLGRRRLPRPAHRFLTPEECGSILLRYRGTRPLTRHGLAPLIDPSDPAQLSGVHAVAFHPAYS</sequence>
<keyword evidence="2" id="KW-1185">Reference proteome</keyword>
<proteinExistence type="predicted"/>
<comment type="caution">
    <text evidence="1">The sequence shown here is derived from an EMBL/GenBank/DDBJ whole genome shotgun (WGS) entry which is preliminary data.</text>
</comment>
<organism evidence="1 2">
    <name type="scientific">Sphaerisporangium aureirubrum</name>
    <dbReference type="NCBI Taxonomy" id="1544736"/>
    <lineage>
        <taxon>Bacteria</taxon>
        <taxon>Bacillati</taxon>
        <taxon>Actinomycetota</taxon>
        <taxon>Actinomycetes</taxon>
        <taxon>Streptosporangiales</taxon>
        <taxon>Streptosporangiaceae</taxon>
        <taxon>Sphaerisporangium</taxon>
    </lineage>
</organism>
<accession>A0ABW1NFH1</accession>
<dbReference type="InterPro" id="IPR012349">
    <property type="entry name" value="Split_barrel_FMN-bd"/>
</dbReference>
<dbReference type="EMBL" id="JBHSRF010000013">
    <property type="protein sequence ID" value="MFC6082015.1"/>
    <property type="molecule type" value="Genomic_DNA"/>
</dbReference>
<dbReference type="Gene3D" id="2.30.110.10">
    <property type="entry name" value="Electron Transport, Fmn-binding Protein, Chain A"/>
    <property type="match status" value="1"/>
</dbReference>